<dbReference type="AlphaFoldDB" id="A0AAD7RJR7"/>
<dbReference type="Proteomes" id="UP001221898">
    <property type="component" value="Unassembled WGS sequence"/>
</dbReference>
<gene>
    <name evidence="2" type="ORF">AAFF_G00190030</name>
</gene>
<keyword evidence="3" id="KW-1185">Reference proteome</keyword>
<proteinExistence type="predicted"/>
<protein>
    <submittedName>
        <fullName evidence="2">Uncharacterized protein</fullName>
    </submittedName>
</protein>
<accession>A0AAD7RJR7</accession>
<evidence type="ECO:0000313" key="2">
    <source>
        <dbReference type="EMBL" id="KAJ8385382.1"/>
    </source>
</evidence>
<feature type="region of interest" description="Disordered" evidence="1">
    <location>
        <begin position="12"/>
        <end position="105"/>
    </location>
</feature>
<evidence type="ECO:0000313" key="3">
    <source>
        <dbReference type="Proteomes" id="UP001221898"/>
    </source>
</evidence>
<dbReference type="EMBL" id="JAINUG010000252">
    <property type="protein sequence ID" value="KAJ8385382.1"/>
    <property type="molecule type" value="Genomic_DNA"/>
</dbReference>
<reference evidence="2" key="1">
    <citation type="journal article" date="2023" name="Science">
        <title>Genome structures resolve the early diversification of teleost fishes.</title>
        <authorList>
            <person name="Parey E."/>
            <person name="Louis A."/>
            <person name="Montfort J."/>
            <person name="Bouchez O."/>
            <person name="Roques C."/>
            <person name="Iampietro C."/>
            <person name="Lluch J."/>
            <person name="Castinel A."/>
            <person name="Donnadieu C."/>
            <person name="Desvignes T."/>
            <person name="Floi Bucao C."/>
            <person name="Jouanno E."/>
            <person name="Wen M."/>
            <person name="Mejri S."/>
            <person name="Dirks R."/>
            <person name="Jansen H."/>
            <person name="Henkel C."/>
            <person name="Chen W.J."/>
            <person name="Zahm M."/>
            <person name="Cabau C."/>
            <person name="Klopp C."/>
            <person name="Thompson A.W."/>
            <person name="Robinson-Rechavi M."/>
            <person name="Braasch I."/>
            <person name="Lecointre G."/>
            <person name="Bobe J."/>
            <person name="Postlethwait J.H."/>
            <person name="Berthelot C."/>
            <person name="Roest Crollius H."/>
            <person name="Guiguen Y."/>
        </authorList>
    </citation>
    <scope>NUCLEOTIDE SEQUENCE</scope>
    <source>
        <strain evidence="2">NC1722</strain>
    </source>
</reference>
<evidence type="ECO:0000256" key="1">
    <source>
        <dbReference type="SAM" id="MobiDB-lite"/>
    </source>
</evidence>
<feature type="compositionally biased region" description="Polar residues" evidence="1">
    <location>
        <begin position="94"/>
        <end position="105"/>
    </location>
</feature>
<sequence length="105" mass="11545">MQIVTKLTQLQLGELTKTKKDREKTDKENTQTPVVVANAPLLPTQMDHLNEAEEEANPDRCHGTSHKASPETRCVGGVTRPDIAEDNAQPIHGRSQQDPTHGQGQ</sequence>
<name>A0AAD7RJR7_9TELE</name>
<comment type="caution">
    <text evidence="2">The sequence shown here is derived from an EMBL/GenBank/DDBJ whole genome shotgun (WGS) entry which is preliminary data.</text>
</comment>
<organism evidence="2 3">
    <name type="scientific">Aldrovandia affinis</name>
    <dbReference type="NCBI Taxonomy" id="143900"/>
    <lineage>
        <taxon>Eukaryota</taxon>
        <taxon>Metazoa</taxon>
        <taxon>Chordata</taxon>
        <taxon>Craniata</taxon>
        <taxon>Vertebrata</taxon>
        <taxon>Euteleostomi</taxon>
        <taxon>Actinopterygii</taxon>
        <taxon>Neopterygii</taxon>
        <taxon>Teleostei</taxon>
        <taxon>Notacanthiformes</taxon>
        <taxon>Halosauridae</taxon>
        <taxon>Aldrovandia</taxon>
    </lineage>
</organism>
<feature type="compositionally biased region" description="Basic and acidic residues" evidence="1">
    <location>
        <begin position="16"/>
        <end position="29"/>
    </location>
</feature>